<evidence type="ECO:0000313" key="6">
    <source>
        <dbReference type="EMBL" id="KAJ7701144.1"/>
    </source>
</evidence>
<dbReference type="Proteomes" id="UP001221757">
    <property type="component" value="Unassembled WGS sequence"/>
</dbReference>
<dbReference type="CDD" id="cd00519">
    <property type="entry name" value="Lipase_3"/>
    <property type="match status" value="1"/>
</dbReference>
<sequence>YNELGFYFQYASSSYTDGCAKPNGNTLISTISDDATDTQGFIARDDTRKEIVVALRGSSSPQDFATDARAKLVPLVSPGINPPAGSTVHTGFLTAWNSVASAVLSTVKSQLGENPDYHLVSTGHSLGGSLASLAALSLHENFPGHTVRMYTYGQPRTFNPTGANFINAQFGSHAFRVHLELVSFRVPTAFPQSAGYRHHGVEFWNFADPSSPANTKECAAAGEDQTCSDAVPSEGVDAAHNVYFNIVVQTLFCS</sequence>
<evidence type="ECO:0000256" key="4">
    <source>
        <dbReference type="ARBA" id="ARBA00048461"/>
    </source>
</evidence>
<keyword evidence="1" id="KW-1015">Disulfide bond</keyword>
<dbReference type="Pfam" id="PF01764">
    <property type="entry name" value="Lipase_3"/>
    <property type="match status" value="1"/>
</dbReference>
<evidence type="ECO:0000313" key="7">
    <source>
        <dbReference type="Proteomes" id="UP001221757"/>
    </source>
</evidence>
<dbReference type="Gene3D" id="3.40.50.1820">
    <property type="entry name" value="alpha/beta hydrolase"/>
    <property type="match status" value="1"/>
</dbReference>
<dbReference type="PANTHER" id="PTHR45856">
    <property type="entry name" value="ALPHA/BETA-HYDROLASES SUPERFAMILY PROTEIN"/>
    <property type="match status" value="1"/>
</dbReference>
<dbReference type="InterPro" id="IPR002921">
    <property type="entry name" value="Fungal_lipase-type"/>
</dbReference>
<feature type="domain" description="Fungal lipase-type" evidence="5">
    <location>
        <begin position="52"/>
        <end position="178"/>
    </location>
</feature>
<dbReference type="AlphaFoldDB" id="A0AAD7GLV6"/>
<feature type="non-terminal residue" evidence="6">
    <location>
        <position position="1"/>
    </location>
</feature>
<comment type="similarity">
    <text evidence="2">Belongs to the AB hydrolase superfamily. Lipase family. Class 3 subfamily.</text>
</comment>
<dbReference type="SUPFAM" id="SSF53474">
    <property type="entry name" value="alpha/beta-Hydrolases"/>
    <property type="match status" value="1"/>
</dbReference>
<reference evidence="6" key="1">
    <citation type="submission" date="2023-03" db="EMBL/GenBank/DDBJ databases">
        <title>Massive genome expansion in bonnet fungi (Mycena s.s.) driven by repeated elements and novel gene families across ecological guilds.</title>
        <authorList>
            <consortium name="Lawrence Berkeley National Laboratory"/>
            <person name="Harder C.B."/>
            <person name="Miyauchi S."/>
            <person name="Viragh M."/>
            <person name="Kuo A."/>
            <person name="Thoen E."/>
            <person name="Andreopoulos B."/>
            <person name="Lu D."/>
            <person name="Skrede I."/>
            <person name="Drula E."/>
            <person name="Henrissat B."/>
            <person name="Morin E."/>
            <person name="Kohler A."/>
            <person name="Barry K."/>
            <person name="LaButti K."/>
            <person name="Morin E."/>
            <person name="Salamov A."/>
            <person name="Lipzen A."/>
            <person name="Mereny Z."/>
            <person name="Hegedus B."/>
            <person name="Baldrian P."/>
            <person name="Stursova M."/>
            <person name="Weitz H."/>
            <person name="Taylor A."/>
            <person name="Grigoriev I.V."/>
            <person name="Nagy L.G."/>
            <person name="Martin F."/>
            <person name="Kauserud H."/>
        </authorList>
    </citation>
    <scope>NUCLEOTIDE SEQUENCE</scope>
    <source>
        <strain evidence="6">CBHHK067</strain>
    </source>
</reference>
<dbReference type="PANTHER" id="PTHR45856:SF11">
    <property type="entry name" value="FUNGAL LIPASE-LIKE DOMAIN-CONTAINING PROTEIN"/>
    <property type="match status" value="1"/>
</dbReference>
<comment type="caution">
    <text evidence="6">The sequence shown here is derived from an EMBL/GenBank/DDBJ whole genome shotgun (WGS) entry which is preliminary data.</text>
</comment>
<accession>A0AAD7GLV6</accession>
<name>A0AAD7GLV6_MYCRO</name>
<evidence type="ECO:0000256" key="3">
    <source>
        <dbReference type="ARBA" id="ARBA00047591"/>
    </source>
</evidence>
<protein>
    <submittedName>
        <fullName evidence="6">Alpha/beta-hydrolase</fullName>
    </submittedName>
</protein>
<dbReference type="InterPro" id="IPR029058">
    <property type="entry name" value="AB_hydrolase_fold"/>
</dbReference>
<dbReference type="InterPro" id="IPR051218">
    <property type="entry name" value="Sec_MonoDiacylglyc_Lipase"/>
</dbReference>
<dbReference type="EMBL" id="JARKIE010000018">
    <property type="protein sequence ID" value="KAJ7701144.1"/>
    <property type="molecule type" value="Genomic_DNA"/>
</dbReference>
<dbReference type="GO" id="GO:0006629">
    <property type="term" value="P:lipid metabolic process"/>
    <property type="evidence" value="ECO:0007669"/>
    <property type="project" value="InterPro"/>
</dbReference>
<evidence type="ECO:0000259" key="5">
    <source>
        <dbReference type="Pfam" id="PF01764"/>
    </source>
</evidence>
<comment type="catalytic activity">
    <reaction evidence="4">
        <text>a monoacylglycerol + H2O = glycerol + a fatty acid + H(+)</text>
        <dbReference type="Rhea" id="RHEA:15245"/>
        <dbReference type="ChEBI" id="CHEBI:15377"/>
        <dbReference type="ChEBI" id="CHEBI:15378"/>
        <dbReference type="ChEBI" id="CHEBI:17408"/>
        <dbReference type="ChEBI" id="CHEBI:17754"/>
        <dbReference type="ChEBI" id="CHEBI:28868"/>
    </reaction>
</comment>
<keyword evidence="7" id="KW-1185">Reference proteome</keyword>
<evidence type="ECO:0000256" key="1">
    <source>
        <dbReference type="ARBA" id="ARBA00023157"/>
    </source>
</evidence>
<gene>
    <name evidence="6" type="ORF">B0H17DRAFT_924876</name>
</gene>
<evidence type="ECO:0000256" key="2">
    <source>
        <dbReference type="ARBA" id="ARBA00043996"/>
    </source>
</evidence>
<comment type="catalytic activity">
    <reaction evidence="3">
        <text>a diacylglycerol + H2O = a monoacylglycerol + a fatty acid + H(+)</text>
        <dbReference type="Rhea" id="RHEA:32731"/>
        <dbReference type="ChEBI" id="CHEBI:15377"/>
        <dbReference type="ChEBI" id="CHEBI:15378"/>
        <dbReference type="ChEBI" id="CHEBI:17408"/>
        <dbReference type="ChEBI" id="CHEBI:18035"/>
        <dbReference type="ChEBI" id="CHEBI:28868"/>
    </reaction>
</comment>
<proteinExistence type="inferred from homology"/>
<organism evidence="6 7">
    <name type="scientific">Mycena rosella</name>
    <name type="common">Pink bonnet</name>
    <name type="synonym">Agaricus rosellus</name>
    <dbReference type="NCBI Taxonomy" id="1033263"/>
    <lineage>
        <taxon>Eukaryota</taxon>
        <taxon>Fungi</taxon>
        <taxon>Dikarya</taxon>
        <taxon>Basidiomycota</taxon>
        <taxon>Agaricomycotina</taxon>
        <taxon>Agaricomycetes</taxon>
        <taxon>Agaricomycetidae</taxon>
        <taxon>Agaricales</taxon>
        <taxon>Marasmiineae</taxon>
        <taxon>Mycenaceae</taxon>
        <taxon>Mycena</taxon>
    </lineage>
</organism>